<protein>
    <recommendedName>
        <fullName evidence="1">ATP-dependent DNA helicase</fullName>
        <ecNumber evidence="1">5.6.2.3</ecNumber>
    </recommendedName>
</protein>
<reference evidence="4 5" key="1">
    <citation type="submission" date="2020-02" db="EMBL/GenBank/DDBJ databases">
        <title>Draft genome sequence of Haematococcus lacustris strain NIES-144.</title>
        <authorList>
            <person name="Morimoto D."/>
            <person name="Nakagawa S."/>
            <person name="Yoshida T."/>
            <person name="Sawayama S."/>
        </authorList>
    </citation>
    <scope>NUCLEOTIDE SEQUENCE [LARGE SCALE GENOMIC DNA]</scope>
    <source>
        <strain evidence="4 5">NIES-144</strain>
    </source>
</reference>
<dbReference type="GO" id="GO:0043139">
    <property type="term" value="F:5'-3' DNA helicase activity"/>
    <property type="evidence" value="ECO:0007669"/>
    <property type="project" value="UniProtKB-EC"/>
</dbReference>
<feature type="region of interest" description="Disordered" evidence="2">
    <location>
        <begin position="1"/>
        <end position="20"/>
    </location>
</feature>
<dbReference type="GO" id="GO:0016787">
    <property type="term" value="F:hydrolase activity"/>
    <property type="evidence" value="ECO:0007669"/>
    <property type="project" value="UniProtKB-KW"/>
</dbReference>
<dbReference type="EMBL" id="BLLF01000197">
    <property type="protein sequence ID" value="GFH08958.1"/>
    <property type="molecule type" value="Genomic_DNA"/>
</dbReference>
<dbReference type="GO" id="GO:0000723">
    <property type="term" value="P:telomere maintenance"/>
    <property type="evidence" value="ECO:0007669"/>
    <property type="project" value="InterPro"/>
</dbReference>
<keyword evidence="1" id="KW-0233">DNA recombination</keyword>
<keyword evidence="1" id="KW-0234">DNA repair</keyword>
<accession>A0A699YM70</accession>
<dbReference type="AlphaFoldDB" id="A0A699YM70"/>
<gene>
    <name evidence="4" type="ORF">HaLaN_04006</name>
</gene>
<evidence type="ECO:0000313" key="5">
    <source>
        <dbReference type="Proteomes" id="UP000485058"/>
    </source>
</evidence>
<name>A0A699YM70_HAELA</name>
<dbReference type="GO" id="GO:0006310">
    <property type="term" value="P:DNA recombination"/>
    <property type="evidence" value="ECO:0007669"/>
    <property type="project" value="UniProtKB-KW"/>
</dbReference>
<dbReference type="GO" id="GO:0006281">
    <property type="term" value="P:DNA repair"/>
    <property type="evidence" value="ECO:0007669"/>
    <property type="project" value="UniProtKB-KW"/>
</dbReference>
<dbReference type="Pfam" id="PF05970">
    <property type="entry name" value="PIF1"/>
    <property type="match status" value="1"/>
</dbReference>
<sequence length="236" mass="25129">MKRAAPKSEFISKKPATDAQWTGDKCTIDVDTVTHVSASFVRSPKQTTHISASFASIPAVTASQSSSQQEASSPELSAEQFEVLKLVRQGRNVFFTGNAGTGKTFLLSRIIEGHSSKQMLPIVLEGRMSTSIACTFSATHPDFRQQYGTEFNACVALCATTGIAATHIQGGFQVHVQARCEITHPQLAGECTCGGGAGASMVDRYSMPLAHLPVIRGQTAHSPPRPSLGPSLETDH</sequence>
<keyword evidence="1" id="KW-0547">Nucleotide-binding</keyword>
<evidence type="ECO:0000313" key="4">
    <source>
        <dbReference type="EMBL" id="GFH08958.1"/>
    </source>
</evidence>
<evidence type="ECO:0000256" key="1">
    <source>
        <dbReference type="RuleBase" id="RU363044"/>
    </source>
</evidence>
<dbReference type="Proteomes" id="UP000485058">
    <property type="component" value="Unassembled WGS sequence"/>
</dbReference>
<organism evidence="4 5">
    <name type="scientific">Haematococcus lacustris</name>
    <name type="common">Green alga</name>
    <name type="synonym">Haematococcus pluvialis</name>
    <dbReference type="NCBI Taxonomy" id="44745"/>
    <lineage>
        <taxon>Eukaryota</taxon>
        <taxon>Viridiplantae</taxon>
        <taxon>Chlorophyta</taxon>
        <taxon>core chlorophytes</taxon>
        <taxon>Chlorophyceae</taxon>
        <taxon>CS clade</taxon>
        <taxon>Chlamydomonadales</taxon>
        <taxon>Haematococcaceae</taxon>
        <taxon>Haematococcus</taxon>
    </lineage>
</organism>
<comment type="similarity">
    <text evidence="1">Belongs to the helicase family.</text>
</comment>
<keyword evidence="1" id="KW-0067">ATP-binding</keyword>
<dbReference type="InterPro" id="IPR010285">
    <property type="entry name" value="DNA_helicase_pif1-like_DEAD"/>
</dbReference>
<keyword evidence="1" id="KW-0227">DNA damage</keyword>
<comment type="caution">
    <text evidence="4">The sequence shown here is derived from an EMBL/GenBank/DDBJ whole genome shotgun (WGS) entry which is preliminary data.</text>
</comment>
<dbReference type="EC" id="5.6.2.3" evidence="1"/>
<dbReference type="SUPFAM" id="SSF52540">
    <property type="entry name" value="P-loop containing nucleoside triphosphate hydrolases"/>
    <property type="match status" value="1"/>
</dbReference>
<keyword evidence="5" id="KW-1185">Reference proteome</keyword>
<evidence type="ECO:0000259" key="3">
    <source>
        <dbReference type="Pfam" id="PF05970"/>
    </source>
</evidence>
<keyword evidence="1" id="KW-0378">Hydrolase</keyword>
<dbReference type="GO" id="GO:0005524">
    <property type="term" value="F:ATP binding"/>
    <property type="evidence" value="ECO:0007669"/>
    <property type="project" value="UniProtKB-KW"/>
</dbReference>
<feature type="region of interest" description="Disordered" evidence="2">
    <location>
        <begin position="217"/>
        <end position="236"/>
    </location>
</feature>
<comment type="catalytic activity">
    <reaction evidence="1">
        <text>ATP + H2O = ADP + phosphate + H(+)</text>
        <dbReference type="Rhea" id="RHEA:13065"/>
        <dbReference type="ChEBI" id="CHEBI:15377"/>
        <dbReference type="ChEBI" id="CHEBI:15378"/>
        <dbReference type="ChEBI" id="CHEBI:30616"/>
        <dbReference type="ChEBI" id="CHEBI:43474"/>
        <dbReference type="ChEBI" id="CHEBI:456216"/>
        <dbReference type="EC" id="5.6.2.3"/>
    </reaction>
</comment>
<evidence type="ECO:0000256" key="2">
    <source>
        <dbReference type="SAM" id="MobiDB-lite"/>
    </source>
</evidence>
<dbReference type="Gene3D" id="3.40.50.300">
    <property type="entry name" value="P-loop containing nucleotide triphosphate hydrolases"/>
    <property type="match status" value="1"/>
</dbReference>
<proteinExistence type="inferred from homology"/>
<feature type="domain" description="DNA helicase Pif1-like DEAD-box helicase" evidence="3">
    <location>
        <begin position="76"/>
        <end position="119"/>
    </location>
</feature>
<dbReference type="InterPro" id="IPR027417">
    <property type="entry name" value="P-loop_NTPase"/>
</dbReference>
<keyword evidence="1 4" id="KW-0347">Helicase</keyword>
<comment type="cofactor">
    <cofactor evidence="1">
        <name>Mg(2+)</name>
        <dbReference type="ChEBI" id="CHEBI:18420"/>
    </cofactor>
</comment>